<reference evidence="1 2" key="1">
    <citation type="submission" date="2023-09" db="EMBL/GenBank/DDBJ databases">
        <title>Genomes of two closely related lineages of the louse Polyplax serrata with different host specificities.</title>
        <authorList>
            <person name="Martinu J."/>
            <person name="Tarabai H."/>
            <person name="Stefka J."/>
            <person name="Hypsa V."/>
        </authorList>
    </citation>
    <scope>NUCLEOTIDE SEQUENCE [LARGE SCALE GENOMIC DNA]</scope>
    <source>
        <strain evidence="1">98ZLc_SE</strain>
    </source>
</reference>
<comment type="caution">
    <text evidence="1">The sequence shown here is derived from an EMBL/GenBank/DDBJ whole genome shotgun (WGS) entry which is preliminary data.</text>
</comment>
<dbReference type="EMBL" id="JAWJWF010000001">
    <property type="protein sequence ID" value="KAK6641903.1"/>
    <property type="molecule type" value="Genomic_DNA"/>
</dbReference>
<dbReference type="Proteomes" id="UP001359485">
    <property type="component" value="Unassembled WGS sequence"/>
</dbReference>
<gene>
    <name evidence="1" type="ORF">RUM44_013623</name>
</gene>
<name>A0ABR1BJD2_POLSC</name>
<keyword evidence="2" id="KW-1185">Reference proteome</keyword>
<proteinExistence type="predicted"/>
<protein>
    <submittedName>
        <fullName evidence="1">Uncharacterized protein</fullName>
    </submittedName>
</protein>
<sequence>MSEEEKTTEPSNLVDYLRNKGSFAGVQPIRNPPLRTAQFSLANFENDRGELCRAFRAVIPSPKAPPPSHRIFQLESISIGLTFRVGAREFELGQSFPFDPFFFFLRDLS</sequence>
<evidence type="ECO:0000313" key="1">
    <source>
        <dbReference type="EMBL" id="KAK6641903.1"/>
    </source>
</evidence>
<evidence type="ECO:0000313" key="2">
    <source>
        <dbReference type="Proteomes" id="UP001359485"/>
    </source>
</evidence>
<accession>A0ABR1BJD2</accession>
<organism evidence="1 2">
    <name type="scientific">Polyplax serrata</name>
    <name type="common">Common mouse louse</name>
    <dbReference type="NCBI Taxonomy" id="468196"/>
    <lineage>
        <taxon>Eukaryota</taxon>
        <taxon>Metazoa</taxon>
        <taxon>Ecdysozoa</taxon>
        <taxon>Arthropoda</taxon>
        <taxon>Hexapoda</taxon>
        <taxon>Insecta</taxon>
        <taxon>Pterygota</taxon>
        <taxon>Neoptera</taxon>
        <taxon>Paraneoptera</taxon>
        <taxon>Psocodea</taxon>
        <taxon>Troctomorpha</taxon>
        <taxon>Phthiraptera</taxon>
        <taxon>Anoplura</taxon>
        <taxon>Polyplacidae</taxon>
        <taxon>Polyplax</taxon>
    </lineage>
</organism>